<comment type="caution">
    <text evidence="3">The sequence shown here is derived from an EMBL/GenBank/DDBJ whole genome shotgun (WGS) entry which is preliminary data.</text>
</comment>
<dbReference type="RefSeq" id="WP_264043303.1">
    <property type="nucleotide sequence ID" value="NZ_BAABGF010000052.1"/>
</dbReference>
<keyword evidence="2" id="KW-0472">Membrane</keyword>
<evidence type="ECO:0000313" key="3">
    <source>
        <dbReference type="EMBL" id="GAA4295093.1"/>
    </source>
</evidence>
<gene>
    <name evidence="3" type="ORF">GCM10023161_45280</name>
</gene>
<evidence type="ECO:0008006" key="5">
    <source>
        <dbReference type="Google" id="ProtNLM"/>
    </source>
</evidence>
<keyword evidence="4" id="KW-1185">Reference proteome</keyword>
<proteinExistence type="predicted"/>
<feature type="region of interest" description="Disordered" evidence="1">
    <location>
        <begin position="61"/>
        <end position="125"/>
    </location>
</feature>
<sequence>MSETSETPTARTSTATAPAPATAAALYKTPRVFIAAAWVAIVAGIVFIVSVIFFTGMALGHHGGHHHHHKHHAAWMHPHRMGGPGGPGAQQGGPAGVQQGGPASATPGAPGPSQIPSSVAPTRTP</sequence>
<evidence type="ECO:0000256" key="2">
    <source>
        <dbReference type="SAM" id="Phobius"/>
    </source>
</evidence>
<keyword evidence="2" id="KW-1133">Transmembrane helix</keyword>
<feature type="region of interest" description="Disordered" evidence="1">
    <location>
        <begin position="1"/>
        <end position="20"/>
    </location>
</feature>
<dbReference type="EMBL" id="BAABGF010000052">
    <property type="protein sequence ID" value="GAA4295093.1"/>
    <property type="molecule type" value="Genomic_DNA"/>
</dbReference>
<organism evidence="3 4">
    <name type="scientific">Mycobacterium paraffinicum</name>
    <dbReference type="NCBI Taxonomy" id="53378"/>
    <lineage>
        <taxon>Bacteria</taxon>
        <taxon>Bacillati</taxon>
        <taxon>Actinomycetota</taxon>
        <taxon>Actinomycetes</taxon>
        <taxon>Mycobacteriales</taxon>
        <taxon>Mycobacteriaceae</taxon>
        <taxon>Mycobacterium</taxon>
    </lineage>
</organism>
<accession>A0ABP8F4S9</accession>
<keyword evidence="2" id="KW-0812">Transmembrane</keyword>
<dbReference type="Proteomes" id="UP001501417">
    <property type="component" value="Unassembled WGS sequence"/>
</dbReference>
<feature type="transmembrane region" description="Helical" evidence="2">
    <location>
        <begin position="32"/>
        <end position="60"/>
    </location>
</feature>
<evidence type="ECO:0000256" key="1">
    <source>
        <dbReference type="SAM" id="MobiDB-lite"/>
    </source>
</evidence>
<feature type="compositionally biased region" description="Basic residues" evidence="1">
    <location>
        <begin position="62"/>
        <end position="80"/>
    </location>
</feature>
<protein>
    <recommendedName>
        <fullName evidence="5">Proline rich protein</fullName>
    </recommendedName>
</protein>
<feature type="compositionally biased region" description="Gly residues" evidence="1">
    <location>
        <begin position="82"/>
        <end position="99"/>
    </location>
</feature>
<evidence type="ECO:0000313" key="4">
    <source>
        <dbReference type="Proteomes" id="UP001501417"/>
    </source>
</evidence>
<name>A0ABP8F4S9_9MYCO</name>
<feature type="compositionally biased region" description="Low complexity" evidence="1">
    <location>
        <begin position="100"/>
        <end position="114"/>
    </location>
</feature>
<reference evidence="4" key="1">
    <citation type="journal article" date="2019" name="Int. J. Syst. Evol. Microbiol.">
        <title>The Global Catalogue of Microorganisms (GCM) 10K type strain sequencing project: providing services to taxonomists for standard genome sequencing and annotation.</title>
        <authorList>
            <consortium name="The Broad Institute Genomics Platform"/>
            <consortium name="The Broad Institute Genome Sequencing Center for Infectious Disease"/>
            <person name="Wu L."/>
            <person name="Ma J."/>
        </authorList>
    </citation>
    <scope>NUCLEOTIDE SEQUENCE [LARGE SCALE GENOMIC DNA]</scope>
    <source>
        <strain evidence="4">JCM 17782</strain>
    </source>
</reference>
<feature type="compositionally biased region" description="Polar residues" evidence="1">
    <location>
        <begin position="115"/>
        <end position="125"/>
    </location>
</feature>